<evidence type="ECO:0000256" key="1">
    <source>
        <dbReference type="ARBA" id="ARBA00009986"/>
    </source>
</evidence>
<dbReference type="PANTHER" id="PTHR43353:SF6">
    <property type="entry name" value="CYTOPLASMIC ALDEHYDE DEHYDROGENASE (EUROFUNG)"/>
    <property type="match status" value="1"/>
</dbReference>
<dbReference type="KEGG" id="vpy:HZI73_07915"/>
<proteinExistence type="inferred from homology"/>
<reference evidence="6" key="1">
    <citation type="submission" date="2020-07" db="EMBL/GenBank/DDBJ databases">
        <title>Vallitalea pronyensis genome.</title>
        <authorList>
            <person name="Postec A."/>
        </authorList>
    </citation>
    <scope>NUCLEOTIDE SEQUENCE</scope>
    <source>
        <strain evidence="6">FatNI3</strain>
    </source>
</reference>
<dbReference type="InterPro" id="IPR015590">
    <property type="entry name" value="Aldehyde_DH_dom"/>
</dbReference>
<dbReference type="PANTHER" id="PTHR43353">
    <property type="entry name" value="SUCCINATE-SEMIALDEHYDE DEHYDROGENASE, MITOCHONDRIAL"/>
    <property type="match status" value="1"/>
</dbReference>
<dbReference type="FunFam" id="3.40.309.10:FF:000009">
    <property type="entry name" value="Aldehyde dehydrogenase A"/>
    <property type="match status" value="1"/>
</dbReference>
<dbReference type="GO" id="GO:0009450">
    <property type="term" value="P:gamma-aminobutyric acid catabolic process"/>
    <property type="evidence" value="ECO:0007669"/>
    <property type="project" value="TreeGrafter"/>
</dbReference>
<dbReference type="InterPro" id="IPR016163">
    <property type="entry name" value="Ald_DH_C"/>
</dbReference>
<dbReference type="SUPFAM" id="SSF53720">
    <property type="entry name" value="ALDH-like"/>
    <property type="match status" value="1"/>
</dbReference>
<protein>
    <submittedName>
        <fullName evidence="6">Aldehyde dehydrogenase family protein</fullName>
    </submittedName>
</protein>
<dbReference type="EMBL" id="CP058649">
    <property type="protein sequence ID" value="QUI22225.1"/>
    <property type="molecule type" value="Genomic_DNA"/>
</dbReference>
<dbReference type="PROSITE" id="PS00687">
    <property type="entry name" value="ALDEHYDE_DEHYDR_GLU"/>
    <property type="match status" value="1"/>
</dbReference>
<evidence type="ECO:0000256" key="4">
    <source>
        <dbReference type="RuleBase" id="RU003345"/>
    </source>
</evidence>
<gene>
    <name evidence="6" type="ORF">HZI73_07915</name>
</gene>
<dbReference type="AlphaFoldDB" id="A0A8J8SFZ8"/>
<evidence type="ECO:0000259" key="5">
    <source>
        <dbReference type="Pfam" id="PF00171"/>
    </source>
</evidence>
<organism evidence="6 7">
    <name type="scientific">Vallitalea pronyensis</name>
    <dbReference type="NCBI Taxonomy" id="1348613"/>
    <lineage>
        <taxon>Bacteria</taxon>
        <taxon>Bacillati</taxon>
        <taxon>Bacillota</taxon>
        <taxon>Clostridia</taxon>
        <taxon>Lachnospirales</taxon>
        <taxon>Vallitaleaceae</taxon>
        <taxon>Vallitalea</taxon>
    </lineage>
</organism>
<dbReference type="RefSeq" id="WP_212697708.1">
    <property type="nucleotide sequence ID" value="NZ_CP058649.1"/>
</dbReference>
<evidence type="ECO:0000256" key="2">
    <source>
        <dbReference type="ARBA" id="ARBA00023002"/>
    </source>
</evidence>
<dbReference type="Pfam" id="PF00171">
    <property type="entry name" value="Aldedh"/>
    <property type="match status" value="1"/>
</dbReference>
<evidence type="ECO:0000313" key="6">
    <source>
        <dbReference type="EMBL" id="QUI22225.1"/>
    </source>
</evidence>
<name>A0A8J8SFZ8_9FIRM</name>
<dbReference type="InterPro" id="IPR016161">
    <property type="entry name" value="Ald_DH/histidinol_DH"/>
</dbReference>
<dbReference type="Gene3D" id="3.40.309.10">
    <property type="entry name" value="Aldehyde Dehydrogenase, Chain A, domain 2"/>
    <property type="match status" value="1"/>
</dbReference>
<dbReference type="Proteomes" id="UP000683246">
    <property type="component" value="Chromosome"/>
</dbReference>
<feature type="active site" evidence="3">
    <location>
        <position position="246"/>
    </location>
</feature>
<evidence type="ECO:0000313" key="7">
    <source>
        <dbReference type="Proteomes" id="UP000683246"/>
    </source>
</evidence>
<sequence>MLYQCYINGKRVAGRDGEKNVINPGTEEVIGQVSLIDEEQAKEALIAAQKGFAYWSGLTIREREEWINRLKLAVMDEEEEIVDLLMMETGKLYDSAKEDYQMLIDCFDFFTDEAKNMEDEIIRDAEGSHHNIITREPIGVVVAYLAWNFPLLNLGYKLGPVLASGCSCVIRPSESTPLATLKIGEILEKIKFPKGVVNLVLGDVSKISHVLNSSDITQLITLIGSTNTGKKVINDSTTSIKRFSLELGGNAPAIVLKDYDEKKAARTLTHFKFANCGQVCVSPNRIFVHEDQYESFVHEALEVAQTIKAGWGKEKGASISPMISKRARDRMFDIVEDALQKGARLVYGGKVPEEKDKGFYMMPTILADVTKDMKCYQEEIFGPIMPILKYNEQLDLIEAGNDTEYGLTSYVFSNDMKAINQIAKGLKAGTVCVNKPKYAVELPHGGIKESGIGKDCSKYSLEEYYYIKRISIAMD</sequence>
<dbReference type="InterPro" id="IPR029510">
    <property type="entry name" value="Ald_DH_CS_GLU"/>
</dbReference>
<keyword evidence="7" id="KW-1185">Reference proteome</keyword>
<comment type="similarity">
    <text evidence="1 4">Belongs to the aldehyde dehydrogenase family.</text>
</comment>
<dbReference type="InterPro" id="IPR016162">
    <property type="entry name" value="Ald_DH_N"/>
</dbReference>
<dbReference type="InterPro" id="IPR050740">
    <property type="entry name" value="Aldehyde_DH_Superfamily"/>
</dbReference>
<accession>A0A8J8SFZ8</accession>
<dbReference type="GO" id="GO:0004777">
    <property type="term" value="F:succinate-semialdehyde dehydrogenase (NAD+) activity"/>
    <property type="evidence" value="ECO:0007669"/>
    <property type="project" value="TreeGrafter"/>
</dbReference>
<feature type="domain" description="Aldehyde dehydrogenase" evidence="5">
    <location>
        <begin position="17"/>
        <end position="469"/>
    </location>
</feature>
<keyword evidence="2 4" id="KW-0560">Oxidoreductase</keyword>
<evidence type="ECO:0000256" key="3">
    <source>
        <dbReference type="PROSITE-ProRule" id="PRU10007"/>
    </source>
</evidence>
<dbReference type="Gene3D" id="3.40.605.10">
    <property type="entry name" value="Aldehyde Dehydrogenase, Chain A, domain 1"/>
    <property type="match status" value="1"/>
</dbReference>